<reference evidence="2" key="1">
    <citation type="submission" date="2019-08" db="EMBL/GenBank/DDBJ databases">
        <authorList>
            <person name="Kucharzyk K."/>
            <person name="Murdoch R.W."/>
            <person name="Higgins S."/>
            <person name="Loffler F."/>
        </authorList>
    </citation>
    <scope>NUCLEOTIDE SEQUENCE</scope>
</reference>
<proteinExistence type="predicted"/>
<feature type="region of interest" description="Disordered" evidence="1">
    <location>
        <begin position="1"/>
        <end position="40"/>
    </location>
</feature>
<organism evidence="2">
    <name type="scientific">bioreactor metagenome</name>
    <dbReference type="NCBI Taxonomy" id="1076179"/>
    <lineage>
        <taxon>unclassified sequences</taxon>
        <taxon>metagenomes</taxon>
        <taxon>ecological metagenomes</taxon>
    </lineage>
</organism>
<evidence type="ECO:0000256" key="1">
    <source>
        <dbReference type="SAM" id="MobiDB-lite"/>
    </source>
</evidence>
<evidence type="ECO:0000313" key="2">
    <source>
        <dbReference type="EMBL" id="MPN25554.1"/>
    </source>
</evidence>
<comment type="caution">
    <text evidence="2">The sequence shown here is derived from an EMBL/GenBank/DDBJ whole genome shotgun (WGS) entry which is preliminary data.</text>
</comment>
<name>A0A645GNM0_9ZZZZ</name>
<sequence length="157" mass="18182">MAGRQKLREKRPGPLGNGFGFHRDARRSRQKQLKKASGLEKAGKVLRVQPHRSRMHGGWRITQRPQLARQGFPQLIRPPQLHFHREGKARKGMFPQPQKPLVRRIQGFLLLPGMALFAFACRRRDPVGLEKGFRRFSAQSAKGKNLRRPHKPLLLFF</sequence>
<gene>
    <name evidence="2" type="ORF">SDC9_172966</name>
</gene>
<dbReference type="EMBL" id="VSSQ01074770">
    <property type="protein sequence ID" value="MPN25554.1"/>
    <property type="molecule type" value="Genomic_DNA"/>
</dbReference>
<accession>A0A645GNM0</accession>
<feature type="compositionally biased region" description="Basic residues" evidence="1">
    <location>
        <begin position="24"/>
        <end position="34"/>
    </location>
</feature>
<dbReference type="AlphaFoldDB" id="A0A645GNM0"/>
<protein>
    <submittedName>
        <fullName evidence="2">Uncharacterized protein</fullName>
    </submittedName>
</protein>